<dbReference type="AlphaFoldDB" id="A0A5C3KQH8"/>
<proteinExistence type="predicted"/>
<feature type="compositionally biased region" description="Polar residues" evidence="1">
    <location>
        <begin position="1"/>
        <end position="46"/>
    </location>
</feature>
<accession>A0A5C3KQH8</accession>
<feature type="compositionally biased region" description="Low complexity" evidence="1">
    <location>
        <begin position="292"/>
        <end position="309"/>
    </location>
</feature>
<organism evidence="2 3">
    <name type="scientific">Coprinopsis marcescibilis</name>
    <name type="common">Agaric fungus</name>
    <name type="synonym">Psathyrella marcescibilis</name>
    <dbReference type="NCBI Taxonomy" id="230819"/>
    <lineage>
        <taxon>Eukaryota</taxon>
        <taxon>Fungi</taxon>
        <taxon>Dikarya</taxon>
        <taxon>Basidiomycota</taxon>
        <taxon>Agaricomycotina</taxon>
        <taxon>Agaricomycetes</taxon>
        <taxon>Agaricomycetidae</taxon>
        <taxon>Agaricales</taxon>
        <taxon>Agaricineae</taxon>
        <taxon>Psathyrellaceae</taxon>
        <taxon>Coprinopsis</taxon>
    </lineage>
</organism>
<feature type="region of interest" description="Disordered" evidence="1">
    <location>
        <begin position="1"/>
        <end position="56"/>
    </location>
</feature>
<dbReference type="OrthoDB" id="128308at2759"/>
<sequence>MDVNSSMERRTSIPSTSMDSYVNSYTTTSRPAKSLPSSLNTASNSRESPEQEKERFAEEYRKTVTIVFWYKGNTEPLRIQQAAASFPYFSLSRLGNLISDLGLDSNSYVDTYNSGSAQWEQHTPTTVRVVGMQQRLLYRIRKSLFEGLREEDCIGLREEVQLQNHYAHMDGGSIHVSSATRTSLSGASQDTSGSTSQKRYATDSLEHHHPPKVHIPNSYYCEQVDVPGNNVPPSLPTPPSSGDPMNTPTPSNESDYLYRSQPQTNAQQQQQQSVQAPAQHQHTQQQHHHHAQQQQQQQQQTQDQQGQSEQHQRRQQRDQEQHQHQRQPHPHTYYGVPTAPPDHGQLPAYLTDPKAVAPPIPYHPHPPLKRWPNDYTVCELTAGFTAMDILIGQAPSGSNMTQKIAFERVFGSRYVKSTVCRHRSIWKKADPTLRQQFEALGTVDGAVWGEFVRRIEGRPPGKAGAQETAPTQGVIDYGQPSSSSSSGASPEDHHEDPVMDSLQMRTSQGTVSSMPTAGSMGNQNLNVYDTSNSLAQHLPSAARA</sequence>
<evidence type="ECO:0000313" key="2">
    <source>
        <dbReference type="EMBL" id="TFK22801.1"/>
    </source>
</evidence>
<feature type="compositionally biased region" description="Basic and acidic residues" evidence="1">
    <location>
        <begin position="47"/>
        <end position="56"/>
    </location>
</feature>
<dbReference type="EMBL" id="ML210232">
    <property type="protein sequence ID" value="TFK22801.1"/>
    <property type="molecule type" value="Genomic_DNA"/>
</dbReference>
<evidence type="ECO:0000256" key="1">
    <source>
        <dbReference type="SAM" id="MobiDB-lite"/>
    </source>
</evidence>
<gene>
    <name evidence="2" type="ORF">FA15DRAFT_671129</name>
</gene>
<feature type="compositionally biased region" description="Polar residues" evidence="1">
    <location>
        <begin position="243"/>
        <end position="254"/>
    </location>
</feature>
<feature type="region of interest" description="Disordered" evidence="1">
    <location>
        <begin position="179"/>
        <end position="201"/>
    </location>
</feature>
<feature type="compositionally biased region" description="Polar residues" evidence="1">
    <location>
        <begin position="179"/>
        <end position="199"/>
    </location>
</feature>
<evidence type="ECO:0000313" key="3">
    <source>
        <dbReference type="Proteomes" id="UP000307440"/>
    </source>
</evidence>
<feature type="compositionally biased region" description="Polar residues" evidence="1">
    <location>
        <begin position="503"/>
        <end position="528"/>
    </location>
</feature>
<reference evidence="2 3" key="1">
    <citation type="journal article" date="2019" name="Nat. Ecol. Evol.">
        <title>Megaphylogeny resolves global patterns of mushroom evolution.</title>
        <authorList>
            <person name="Varga T."/>
            <person name="Krizsan K."/>
            <person name="Foldi C."/>
            <person name="Dima B."/>
            <person name="Sanchez-Garcia M."/>
            <person name="Sanchez-Ramirez S."/>
            <person name="Szollosi G.J."/>
            <person name="Szarkandi J.G."/>
            <person name="Papp V."/>
            <person name="Albert L."/>
            <person name="Andreopoulos W."/>
            <person name="Angelini C."/>
            <person name="Antonin V."/>
            <person name="Barry K.W."/>
            <person name="Bougher N.L."/>
            <person name="Buchanan P."/>
            <person name="Buyck B."/>
            <person name="Bense V."/>
            <person name="Catcheside P."/>
            <person name="Chovatia M."/>
            <person name="Cooper J."/>
            <person name="Damon W."/>
            <person name="Desjardin D."/>
            <person name="Finy P."/>
            <person name="Geml J."/>
            <person name="Haridas S."/>
            <person name="Hughes K."/>
            <person name="Justo A."/>
            <person name="Karasinski D."/>
            <person name="Kautmanova I."/>
            <person name="Kiss B."/>
            <person name="Kocsube S."/>
            <person name="Kotiranta H."/>
            <person name="LaButti K.M."/>
            <person name="Lechner B.E."/>
            <person name="Liimatainen K."/>
            <person name="Lipzen A."/>
            <person name="Lukacs Z."/>
            <person name="Mihaltcheva S."/>
            <person name="Morgado L.N."/>
            <person name="Niskanen T."/>
            <person name="Noordeloos M.E."/>
            <person name="Ohm R.A."/>
            <person name="Ortiz-Santana B."/>
            <person name="Ovrebo C."/>
            <person name="Racz N."/>
            <person name="Riley R."/>
            <person name="Savchenko A."/>
            <person name="Shiryaev A."/>
            <person name="Soop K."/>
            <person name="Spirin V."/>
            <person name="Szebenyi C."/>
            <person name="Tomsovsky M."/>
            <person name="Tulloss R.E."/>
            <person name="Uehling J."/>
            <person name="Grigoriev I.V."/>
            <person name="Vagvolgyi C."/>
            <person name="Papp T."/>
            <person name="Martin F.M."/>
            <person name="Miettinen O."/>
            <person name="Hibbett D.S."/>
            <person name="Nagy L.G."/>
        </authorList>
    </citation>
    <scope>NUCLEOTIDE SEQUENCE [LARGE SCALE GENOMIC DNA]</scope>
    <source>
        <strain evidence="2 3">CBS 121175</strain>
    </source>
</reference>
<feature type="region of interest" description="Disordered" evidence="1">
    <location>
        <begin position="457"/>
        <end position="528"/>
    </location>
</feature>
<feature type="region of interest" description="Disordered" evidence="1">
    <location>
        <begin position="223"/>
        <end position="348"/>
    </location>
</feature>
<feature type="compositionally biased region" description="Basic and acidic residues" evidence="1">
    <location>
        <begin position="310"/>
        <end position="323"/>
    </location>
</feature>
<protein>
    <submittedName>
        <fullName evidence="2">Uncharacterized protein</fullName>
    </submittedName>
</protein>
<keyword evidence="3" id="KW-1185">Reference proteome</keyword>
<name>A0A5C3KQH8_COPMA</name>
<feature type="compositionally biased region" description="Low complexity" evidence="1">
    <location>
        <begin position="261"/>
        <end position="284"/>
    </location>
</feature>
<dbReference type="Proteomes" id="UP000307440">
    <property type="component" value="Unassembled WGS sequence"/>
</dbReference>